<dbReference type="AlphaFoldDB" id="A0A381ZKF8"/>
<evidence type="ECO:0000256" key="3">
    <source>
        <dbReference type="ARBA" id="ARBA00022475"/>
    </source>
</evidence>
<dbReference type="Pfam" id="PF05977">
    <property type="entry name" value="MFS_3"/>
    <property type="match status" value="1"/>
</dbReference>
<keyword evidence="4 7" id="KW-0812">Transmembrane</keyword>
<feature type="non-terminal residue" evidence="8">
    <location>
        <position position="1"/>
    </location>
</feature>
<dbReference type="EMBL" id="UINC01021523">
    <property type="protein sequence ID" value="SVA89243.1"/>
    <property type="molecule type" value="Genomic_DNA"/>
</dbReference>
<dbReference type="InterPro" id="IPR036259">
    <property type="entry name" value="MFS_trans_sf"/>
</dbReference>
<name>A0A381ZKF8_9ZZZZ</name>
<evidence type="ECO:0000256" key="7">
    <source>
        <dbReference type="SAM" id="Phobius"/>
    </source>
</evidence>
<sequence>VGKGIYLLAVFPDIGTVLKMISITRLYITRIFSSFKIKKYRYLWASDCLQAWAEYMELIVLSWLILEISSSPLLVGLYGALRFMGTIMSPIFGVIVDKFDRKILLVLIRGSFALNGIVILCIAFAGVLTTTAILIMAGFLGLSKTFDMVIRQSILPAVVGDKNLNNAVALSRAGGDVTQMIGPIVGGVVLAFLSVKVSYGIIVGLYFISLFCAINIGEISVKSSAGTLNVINNFKIG</sequence>
<keyword evidence="5 7" id="KW-1133">Transmembrane helix</keyword>
<gene>
    <name evidence="8" type="ORF">METZ01_LOCUS142097</name>
</gene>
<evidence type="ECO:0000256" key="1">
    <source>
        <dbReference type="ARBA" id="ARBA00004651"/>
    </source>
</evidence>
<keyword evidence="3" id="KW-1003">Cell membrane</keyword>
<proteinExistence type="predicted"/>
<reference evidence="8" key="1">
    <citation type="submission" date="2018-05" db="EMBL/GenBank/DDBJ databases">
        <authorList>
            <person name="Lanie J.A."/>
            <person name="Ng W.-L."/>
            <person name="Kazmierczak K.M."/>
            <person name="Andrzejewski T.M."/>
            <person name="Davidsen T.M."/>
            <person name="Wayne K.J."/>
            <person name="Tettelin H."/>
            <person name="Glass J.I."/>
            <person name="Rusch D."/>
            <person name="Podicherti R."/>
            <person name="Tsui H.-C.T."/>
            <person name="Winkler M.E."/>
        </authorList>
    </citation>
    <scope>NUCLEOTIDE SEQUENCE</scope>
</reference>
<dbReference type="SUPFAM" id="SSF103473">
    <property type="entry name" value="MFS general substrate transporter"/>
    <property type="match status" value="1"/>
</dbReference>
<evidence type="ECO:0000256" key="6">
    <source>
        <dbReference type="ARBA" id="ARBA00023136"/>
    </source>
</evidence>
<dbReference type="PANTHER" id="PTHR23513">
    <property type="entry name" value="INTEGRAL MEMBRANE EFFLUX PROTEIN-RELATED"/>
    <property type="match status" value="1"/>
</dbReference>
<evidence type="ECO:0000256" key="2">
    <source>
        <dbReference type="ARBA" id="ARBA00022448"/>
    </source>
</evidence>
<comment type="subcellular location">
    <subcellularLocation>
        <location evidence="1">Cell membrane</location>
        <topology evidence="1">Multi-pass membrane protein</topology>
    </subcellularLocation>
</comment>
<keyword evidence="6 7" id="KW-0472">Membrane</keyword>
<feature type="non-terminal residue" evidence="8">
    <location>
        <position position="237"/>
    </location>
</feature>
<organism evidence="8">
    <name type="scientific">marine metagenome</name>
    <dbReference type="NCBI Taxonomy" id="408172"/>
    <lineage>
        <taxon>unclassified sequences</taxon>
        <taxon>metagenomes</taxon>
        <taxon>ecological metagenomes</taxon>
    </lineage>
</organism>
<protein>
    <recommendedName>
        <fullName evidence="9">Major facilitator superfamily (MFS) profile domain-containing protein</fullName>
    </recommendedName>
</protein>
<evidence type="ECO:0000256" key="4">
    <source>
        <dbReference type="ARBA" id="ARBA00022692"/>
    </source>
</evidence>
<evidence type="ECO:0008006" key="9">
    <source>
        <dbReference type="Google" id="ProtNLM"/>
    </source>
</evidence>
<feature type="transmembrane region" description="Helical" evidence="7">
    <location>
        <begin position="6"/>
        <end position="28"/>
    </location>
</feature>
<accession>A0A381ZKF8</accession>
<dbReference type="InterPro" id="IPR010290">
    <property type="entry name" value="TM_effector"/>
</dbReference>
<keyword evidence="2" id="KW-0813">Transport</keyword>
<feature type="transmembrane region" description="Helical" evidence="7">
    <location>
        <begin position="117"/>
        <end position="142"/>
    </location>
</feature>
<dbReference type="PANTHER" id="PTHR23513:SF6">
    <property type="entry name" value="MAJOR FACILITATOR SUPERFAMILY ASSOCIATED DOMAIN-CONTAINING PROTEIN"/>
    <property type="match status" value="1"/>
</dbReference>
<dbReference type="GO" id="GO:0005886">
    <property type="term" value="C:plasma membrane"/>
    <property type="evidence" value="ECO:0007669"/>
    <property type="project" value="UniProtKB-SubCell"/>
</dbReference>
<evidence type="ECO:0000313" key="8">
    <source>
        <dbReference type="EMBL" id="SVA89243.1"/>
    </source>
</evidence>
<evidence type="ECO:0000256" key="5">
    <source>
        <dbReference type="ARBA" id="ARBA00022989"/>
    </source>
</evidence>
<dbReference type="Gene3D" id="1.20.1250.20">
    <property type="entry name" value="MFS general substrate transporter like domains"/>
    <property type="match status" value="1"/>
</dbReference>
<feature type="transmembrane region" description="Helical" evidence="7">
    <location>
        <begin position="72"/>
        <end position="96"/>
    </location>
</feature>